<feature type="transmembrane region" description="Helical" evidence="5">
    <location>
        <begin position="6"/>
        <end position="29"/>
    </location>
</feature>
<feature type="transmembrane region" description="Helical" evidence="5">
    <location>
        <begin position="106"/>
        <end position="127"/>
    </location>
</feature>
<dbReference type="NCBIfam" id="NF003243">
    <property type="entry name" value="PRK04201.1"/>
    <property type="match status" value="1"/>
</dbReference>
<feature type="transmembrane region" description="Helical" evidence="5">
    <location>
        <begin position="74"/>
        <end position="94"/>
    </location>
</feature>
<keyword evidence="7" id="KW-1185">Reference proteome</keyword>
<comment type="subcellular location">
    <subcellularLocation>
        <location evidence="1">Membrane</location>
        <topology evidence="1">Multi-pass membrane protein</topology>
    </subcellularLocation>
</comment>
<evidence type="ECO:0000313" key="7">
    <source>
        <dbReference type="Proteomes" id="UP000032431"/>
    </source>
</evidence>
<evidence type="ECO:0000256" key="1">
    <source>
        <dbReference type="ARBA" id="ARBA00004141"/>
    </source>
</evidence>
<accession>A0A078KMX2</accession>
<dbReference type="PANTHER" id="PTHR11040:SF205">
    <property type="entry name" value="ZINC TRANSPORTER ZUPT"/>
    <property type="match status" value="1"/>
</dbReference>
<name>A0A078KMX2_9FIRM</name>
<protein>
    <submittedName>
        <fullName evidence="6">Zinc transporter ZupT</fullName>
    </submittedName>
</protein>
<dbReference type="GO" id="GO:0016020">
    <property type="term" value="C:membrane"/>
    <property type="evidence" value="ECO:0007669"/>
    <property type="project" value="UniProtKB-SubCell"/>
</dbReference>
<feature type="transmembrane region" description="Helical" evidence="5">
    <location>
        <begin position="147"/>
        <end position="169"/>
    </location>
</feature>
<dbReference type="PATRIC" id="fig|29343.3.peg.721"/>
<dbReference type="STRING" id="29343.CCDG5_0689"/>
<evidence type="ECO:0000256" key="4">
    <source>
        <dbReference type="ARBA" id="ARBA00023136"/>
    </source>
</evidence>
<dbReference type="InterPro" id="IPR003689">
    <property type="entry name" value="ZIP"/>
</dbReference>
<evidence type="ECO:0000256" key="2">
    <source>
        <dbReference type="ARBA" id="ARBA00022692"/>
    </source>
</evidence>
<evidence type="ECO:0000256" key="3">
    <source>
        <dbReference type="ARBA" id="ARBA00022989"/>
    </source>
</evidence>
<keyword evidence="3 5" id="KW-1133">Transmembrane helix</keyword>
<dbReference type="OrthoDB" id="9787346at2"/>
<dbReference type="AlphaFoldDB" id="A0A078KMX2"/>
<feature type="transmembrane region" description="Helical" evidence="5">
    <location>
        <begin position="36"/>
        <end position="54"/>
    </location>
</feature>
<dbReference type="GO" id="GO:0005385">
    <property type="term" value="F:zinc ion transmembrane transporter activity"/>
    <property type="evidence" value="ECO:0007669"/>
    <property type="project" value="TreeGrafter"/>
</dbReference>
<dbReference type="KEGG" id="ccel:CCDG5_0689"/>
<reference evidence="7" key="1">
    <citation type="submission" date="2014-07" db="EMBL/GenBank/DDBJ databases">
        <authorList>
            <person name="Wibberg D."/>
        </authorList>
    </citation>
    <scope>NUCLEOTIDE SEQUENCE [LARGE SCALE GENOMIC DNA]</scope>
    <source>
        <strain evidence="7">DG5</strain>
    </source>
</reference>
<dbReference type="Proteomes" id="UP000032431">
    <property type="component" value="Chromosome I"/>
</dbReference>
<proteinExistence type="predicted"/>
<dbReference type="EMBL" id="LM995447">
    <property type="protein sequence ID" value="CDZ23818.1"/>
    <property type="molecule type" value="Genomic_DNA"/>
</dbReference>
<evidence type="ECO:0000313" key="6">
    <source>
        <dbReference type="EMBL" id="CDZ23818.1"/>
    </source>
</evidence>
<keyword evidence="4 5" id="KW-0472">Membrane</keyword>
<evidence type="ECO:0000256" key="5">
    <source>
        <dbReference type="SAM" id="Phobius"/>
    </source>
</evidence>
<sequence length="259" mass="26579">MTSGVLPALLLSTIAGLSTAIGSLIALFSKKNDTRFMSAALGFSAGVMITVSFAELLPEAQKNISVSNPRYGPAISLCFLATGVALAAIIDMLIPSDIGISGGIDRSGASLLHMGVVTAIAITVHNFPEGIATFMAGYSDIKIGLPVALSIAMHNIPEGVAVSVPIYFGTGKRGKAFLYSAASGLSEPLGALIAYLCLAPFLNTSSLGGVFAVVAGIMVYIAFGELVPASERYKRPRAAVVGIVMGTLFMLFILTASGT</sequence>
<keyword evidence="2 5" id="KW-0812">Transmembrane</keyword>
<dbReference type="HOGENOM" id="CLU_015114_1_3_9"/>
<feature type="transmembrane region" description="Helical" evidence="5">
    <location>
        <begin position="239"/>
        <end position="258"/>
    </location>
</feature>
<dbReference type="Pfam" id="PF02535">
    <property type="entry name" value="Zip"/>
    <property type="match status" value="1"/>
</dbReference>
<organism evidence="6 7">
    <name type="scientific">[Clostridium] cellulosi</name>
    <dbReference type="NCBI Taxonomy" id="29343"/>
    <lineage>
        <taxon>Bacteria</taxon>
        <taxon>Bacillati</taxon>
        <taxon>Bacillota</taxon>
        <taxon>Clostridia</taxon>
        <taxon>Eubacteriales</taxon>
        <taxon>Oscillospiraceae</taxon>
        <taxon>Oscillospiraceae incertae sedis</taxon>
    </lineage>
</organism>
<dbReference type="PANTHER" id="PTHR11040">
    <property type="entry name" value="ZINC/IRON TRANSPORTER"/>
    <property type="match status" value="1"/>
</dbReference>
<gene>
    <name evidence="6" type="primary">zupT</name>
    <name evidence="6" type="ORF">CCDG5_0689</name>
</gene>
<feature type="transmembrane region" description="Helical" evidence="5">
    <location>
        <begin position="176"/>
        <end position="201"/>
    </location>
</feature>
<feature type="transmembrane region" description="Helical" evidence="5">
    <location>
        <begin position="207"/>
        <end position="227"/>
    </location>
</feature>